<feature type="non-terminal residue" evidence="2">
    <location>
        <position position="1"/>
    </location>
</feature>
<dbReference type="InterPro" id="IPR011050">
    <property type="entry name" value="Pectin_lyase_fold/virulence"/>
</dbReference>
<feature type="domain" description="SLH" evidence="1">
    <location>
        <begin position="7"/>
        <end position="73"/>
    </location>
</feature>
<proteinExistence type="predicted"/>
<protein>
    <recommendedName>
        <fullName evidence="1">SLH domain-containing protein</fullName>
    </recommendedName>
</protein>
<sequence length="417" mass="43004">LDLAPASGSDPFVDDSSSGFEDSIRRLAAAGITAGCNPPDNDRFCPEAPVTRGQMATFLTRALGLTPNTPPPRPPGTLGEQCALVPSICPPIGNPNGTAAVPTQGRAEPVTNPDTVIGSGTPQTCTSEAVIAAVAQGGTITFNCGPDPVLIEMTATAQVFNDANPDVVIDGGGLVTLSGMGQRRILYMNTCDPALVWTSPQCQNQSTPRLTIQNINFVRGMTTGQDILAGGGAVWVRGGRFKIVNAGFFNNTCTEFGPDVAGAAVRVFSQYNNLPVYVTNSTFGGAPGFGNECSNGGGTASIGVSWTMTNSLFSDNDAIGIGANPQRAGTPGGGNGGSVYLDGNLIHLVLDGTAIYDSNAREGGGAIFFVSNNRTGTMTIRDSVLRRNISERFETAGLPGIFVLASNPPTIVNSIIE</sequence>
<dbReference type="AlphaFoldDB" id="A0A3B0SYG2"/>
<dbReference type="EMBL" id="UOEK01000215">
    <property type="protein sequence ID" value="VAW01584.1"/>
    <property type="molecule type" value="Genomic_DNA"/>
</dbReference>
<name>A0A3B0SYG2_9ZZZZ</name>
<gene>
    <name evidence="2" type="ORF">MNBD_ACTINO02-1119</name>
</gene>
<evidence type="ECO:0000313" key="2">
    <source>
        <dbReference type="EMBL" id="VAW01584.1"/>
    </source>
</evidence>
<organism evidence="2">
    <name type="scientific">hydrothermal vent metagenome</name>
    <dbReference type="NCBI Taxonomy" id="652676"/>
    <lineage>
        <taxon>unclassified sequences</taxon>
        <taxon>metagenomes</taxon>
        <taxon>ecological metagenomes</taxon>
    </lineage>
</organism>
<dbReference type="SUPFAM" id="SSF51126">
    <property type="entry name" value="Pectin lyase-like"/>
    <property type="match status" value="1"/>
</dbReference>
<reference evidence="2" key="1">
    <citation type="submission" date="2018-06" db="EMBL/GenBank/DDBJ databases">
        <authorList>
            <person name="Zhirakovskaya E."/>
        </authorList>
    </citation>
    <scope>NUCLEOTIDE SEQUENCE</scope>
</reference>
<dbReference type="PROSITE" id="PS51272">
    <property type="entry name" value="SLH"/>
    <property type="match status" value="1"/>
</dbReference>
<dbReference type="InterPro" id="IPR001119">
    <property type="entry name" value="SLH_dom"/>
</dbReference>
<evidence type="ECO:0000259" key="1">
    <source>
        <dbReference type="PROSITE" id="PS51272"/>
    </source>
</evidence>
<accession>A0A3B0SYG2</accession>